<feature type="signal peptide" evidence="1">
    <location>
        <begin position="1"/>
        <end position="24"/>
    </location>
</feature>
<dbReference type="InterPro" id="IPR036866">
    <property type="entry name" value="RibonucZ/Hydroxyglut_hydro"/>
</dbReference>
<dbReference type="RefSeq" id="WP_083479667.1">
    <property type="nucleotide sequence ID" value="NZ_LKET01000019.1"/>
</dbReference>
<keyword evidence="3" id="KW-0378">Hydrolase</keyword>
<dbReference type="PATRIC" id="fig|36849.3.peg.631"/>
<gene>
    <name evidence="3" type="primary">gloB_2</name>
    <name evidence="3" type="ORF">OXPF_05900</name>
</gene>
<reference evidence="3 4" key="1">
    <citation type="submission" date="2015-09" db="EMBL/GenBank/DDBJ databases">
        <title>Genome sequence of Oxobacter pfennigii DSM 3222.</title>
        <authorList>
            <person name="Poehlein A."/>
            <person name="Bengelsdorf F.R."/>
            <person name="Schiel-Bengelsdorf B."/>
            <person name="Duerre P."/>
            <person name="Daniel R."/>
        </authorList>
    </citation>
    <scope>NUCLEOTIDE SEQUENCE [LARGE SCALE GENOMIC DNA]</scope>
    <source>
        <strain evidence="3 4">DSM 3222</strain>
    </source>
</reference>
<dbReference type="InterPro" id="IPR052159">
    <property type="entry name" value="Competence_DNA_uptake"/>
</dbReference>
<evidence type="ECO:0000259" key="2">
    <source>
        <dbReference type="SMART" id="SM00849"/>
    </source>
</evidence>
<dbReference type="SUPFAM" id="SSF56281">
    <property type="entry name" value="Metallo-hydrolase/oxidoreductase"/>
    <property type="match status" value="1"/>
</dbReference>
<protein>
    <submittedName>
        <fullName evidence="3">Hydroxyacylglutathione hydrolase</fullName>
        <ecNumber evidence="3">3.1.2.6</ecNumber>
    </submittedName>
</protein>
<sequence>MKKTISILLLTFIFLISGCGNSNTADNKQLAEPTSSPAAATVSGELKVQFIDVGQADSILIQDGSGVMLIDAGNNADSNLIVNYIRQQGISKIDYLIGTHPHEDHIGGMDAVIDTFDIGTIYMPKITSNTQTFEDVVTAIRNKDMQITTPVPGSSFKLAEADCTIFAPNGSDYDNVNDYSIVVRLDYEDTSFLFTGDAESVSENEMINKGYDIDADVLKVGHHGSDSSTTEAFLKKVSPDYAVISVGQGNTYGHPAAATLNRLKNAGVKIYRTDESGTIIAASNGKNVTFDKIASSGMPAQDNINVSASIDNPNPAQNAIINLTVAGPAGGSVNAVCHYKSIDTPYAGIVGTDGEAIIPIRIGRAAKGFTVEIEIAVSYNGETYNTKTSFTPQ</sequence>
<dbReference type="CDD" id="cd07731">
    <property type="entry name" value="ComA-like_MBL-fold"/>
    <property type="match status" value="1"/>
</dbReference>
<dbReference type="AlphaFoldDB" id="A0A0P8X4V2"/>
<keyword evidence="4" id="KW-1185">Reference proteome</keyword>
<proteinExistence type="predicted"/>
<name>A0A0P8X4V2_9CLOT</name>
<feature type="chain" id="PRO_5038574437" evidence="1">
    <location>
        <begin position="25"/>
        <end position="393"/>
    </location>
</feature>
<dbReference type="GO" id="GO:0004416">
    <property type="term" value="F:hydroxyacylglutathione hydrolase activity"/>
    <property type="evidence" value="ECO:0007669"/>
    <property type="project" value="UniProtKB-EC"/>
</dbReference>
<dbReference type="Proteomes" id="UP000050326">
    <property type="component" value="Unassembled WGS sequence"/>
</dbReference>
<evidence type="ECO:0000313" key="4">
    <source>
        <dbReference type="Proteomes" id="UP000050326"/>
    </source>
</evidence>
<dbReference type="EMBL" id="LKET01000019">
    <property type="protein sequence ID" value="KPU45801.1"/>
    <property type="molecule type" value="Genomic_DNA"/>
</dbReference>
<dbReference type="OrthoDB" id="9761531at2"/>
<dbReference type="EC" id="3.1.2.6" evidence="3"/>
<evidence type="ECO:0000256" key="1">
    <source>
        <dbReference type="SAM" id="SignalP"/>
    </source>
</evidence>
<dbReference type="Pfam" id="PF00753">
    <property type="entry name" value="Lactamase_B"/>
    <property type="match status" value="1"/>
</dbReference>
<comment type="caution">
    <text evidence="3">The sequence shown here is derived from an EMBL/GenBank/DDBJ whole genome shotgun (WGS) entry which is preliminary data.</text>
</comment>
<feature type="domain" description="Metallo-beta-lactamase" evidence="2">
    <location>
        <begin position="55"/>
        <end position="248"/>
    </location>
</feature>
<dbReference type="PROSITE" id="PS51257">
    <property type="entry name" value="PROKAR_LIPOPROTEIN"/>
    <property type="match status" value="1"/>
</dbReference>
<dbReference type="PANTHER" id="PTHR30619:SF7">
    <property type="entry name" value="BETA-LACTAMASE DOMAIN PROTEIN"/>
    <property type="match status" value="1"/>
</dbReference>
<dbReference type="InterPro" id="IPR001279">
    <property type="entry name" value="Metallo-B-lactamas"/>
</dbReference>
<dbReference type="PANTHER" id="PTHR30619">
    <property type="entry name" value="DNA INTERNALIZATION/COMPETENCE PROTEIN COMEC/REC2"/>
    <property type="match status" value="1"/>
</dbReference>
<dbReference type="InterPro" id="IPR035681">
    <property type="entry name" value="ComA-like_MBL"/>
</dbReference>
<organism evidence="3 4">
    <name type="scientific">Oxobacter pfennigii</name>
    <dbReference type="NCBI Taxonomy" id="36849"/>
    <lineage>
        <taxon>Bacteria</taxon>
        <taxon>Bacillati</taxon>
        <taxon>Bacillota</taxon>
        <taxon>Clostridia</taxon>
        <taxon>Eubacteriales</taxon>
        <taxon>Clostridiaceae</taxon>
        <taxon>Oxobacter</taxon>
    </lineage>
</organism>
<dbReference type="SMART" id="SM00849">
    <property type="entry name" value="Lactamase_B"/>
    <property type="match status" value="1"/>
</dbReference>
<accession>A0A0P8X4V2</accession>
<dbReference type="Gene3D" id="3.60.15.10">
    <property type="entry name" value="Ribonuclease Z/Hydroxyacylglutathione hydrolase-like"/>
    <property type="match status" value="1"/>
</dbReference>
<keyword evidence="1" id="KW-0732">Signal</keyword>
<dbReference type="STRING" id="36849.OXPF_05900"/>
<evidence type="ECO:0000313" key="3">
    <source>
        <dbReference type="EMBL" id="KPU45801.1"/>
    </source>
</evidence>